<evidence type="ECO:0000313" key="2">
    <source>
        <dbReference type="Proteomes" id="UP000693898"/>
    </source>
</evidence>
<reference evidence="1" key="1">
    <citation type="submission" date="2021-06" db="EMBL/GenBank/DDBJ databases">
        <authorList>
            <person name="Le T.D."/>
        </authorList>
    </citation>
    <scope>NUCLEOTIDE SEQUENCE</scope>
</reference>
<accession>A0A8F3HN39</accession>
<name>A0A8F3HN39_9CAUD</name>
<dbReference type="EMBL" id="MZ336020">
    <property type="protein sequence ID" value="QWY14049.1"/>
    <property type="molecule type" value="Genomic_DNA"/>
</dbReference>
<dbReference type="GeneID" id="80832386"/>
<evidence type="ECO:0000313" key="1">
    <source>
        <dbReference type="EMBL" id="QWY14049.1"/>
    </source>
</evidence>
<protein>
    <submittedName>
        <fullName evidence="1">RNA polymerase</fullName>
    </submittedName>
</protein>
<proteinExistence type="predicted"/>
<dbReference type="KEGG" id="vg:80832386"/>
<dbReference type="RefSeq" id="YP_010845234.1">
    <property type="nucleotide sequence ID" value="NC_079187.1"/>
</dbReference>
<dbReference type="InterPro" id="IPR043502">
    <property type="entry name" value="DNA/RNA_pol_sf"/>
</dbReference>
<dbReference type="SUPFAM" id="SSF56672">
    <property type="entry name" value="DNA/RNA polymerases"/>
    <property type="match status" value="1"/>
</dbReference>
<organism evidence="1 2">
    <name type="scientific">Aeromonas phage pAh6.2TG</name>
    <dbReference type="NCBI Taxonomy" id="2849625"/>
    <lineage>
        <taxon>Viruses</taxon>
        <taxon>Duplodnaviria</taxon>
        <taxon>Heunggongvirae</taxon>
        <taxon>Uroviricota</taxon>
        <taxon>Caudoviricetes</taxon>
        <taxon>Chaseviridae</taxon>
        <taxon>Nefertitivirinae</taxon>
        <taxon>Phayathaivirus</taxon>
        <taxon>Phayathaivirus pAh62TG</taxon>
    </lineage>
</organism>
<dbReference type="Proteomes" id="UP000693898">
    <property type="component" value="Segment"/>
</dbReference>
<sequence length="844" mass="95023">MSTNTIAMSVAFTADQAERLENVLISMLDSGTLAEDVAMALNECTDARTLRVALNQHVDAETAAHVLNVVNDTMPEPAMVDGTNVDLSEFFECNTPEEAKALQSWSEVFDVAVTPKLTVIEEKPVTTKKELTEEQKKAREFSAIVREKQERCVAKNIDLSDIERKSSGFIATALVHALEKDGFYTQMFNAEIDKRNYFFSCKADFDNRRVALLAVQLAGVLPFIDQEYDFELVANNAVFRRRFRDIARANQFIPGVYNNMMDAAGTTYWHERLRAGLEMAIKAGLLEERRDEEAGVTYIIHSMKYLGSCISRTSVMHQREAITKDTRRKERVKTRTNARKDGTSAEVREAIEYIESQAQCVNTWLLDALVGVKQYCIENEFELPAVMKESAHVIHGATQMRDVAELFSEYFMDLRGRMYQFAHCGPNPQASDMSKALCYHNIVEEFEVNTPQHEMFMNEMFGEVCPTDSVWAQERYIRRTAADPKAALIHAFQTNDGKLPFKKFFSYMDMCVTWVQLNDTGRGITRLGFGPDAKCSGAQIFSILAGCEKISQACGLVTGFGDNKPKDPYYLSAQEVNVVAQSVRAALQPSRTISRNEIKTPFMAIQYGGGVPALRYKKFEPTMEALGIAPGDRDDFCSDVVIKGINNALGDKINGFIGALCQQVMNYCNEHDVDYFEYRHIDGFKVTKKGEASVVMTNEPFIINYGVEGQGVIFGSKESNTGWKVDSRTSGILQRRNFCYYFPVHFIQGLDAVMARKIALGAKKAGLRGYSTIHDQFRACINDAPRLRAEVVPAVYEDMFINNDPVAHLEEQMGFKIVWGNPLEAKKQVVTKEILYSADAYYFE</sequence>
<keyword evidence="2" id="KW-1185">Reference proteome</keyword>